<comment type="caution">
    <text evidence="1">The sequence shown here is derived from an EMBL/GenBank/DDBJ whole genome shotgun (WGS) entry which is preliminary data.</text>
</comment>
<organism evidence="1 2">
    <name type="scientific">Dethiobacter alkaliphilus AHT 1</name>
    <dbReference type="NCBI Taxonomy" id="555088"/>
    <lineage>
        <taxon>Bacteria</taxon>
        <taxon>Bacillati</taxon>
        <taxon>Bacillota</taxon>
        <taxon>Dethiobacteria</taxon>
        <taxon>Dethiobacterales</taxon>
        <taxon>Dethiobacteraceae</taxon>
        <taxon>Dethiobacter</taxon>
    </lineage>
</organism>
<evidence type="ECO:0000313" key="1">
    <source>
        <dbReference type="EMBL" id="EEG77208.1"/>
    </source>
</evidence>
<reference evidence="1 2" key="1">
    <citation type="submission" date="2009-02" db="EMBL/GenBank/DDBJ databases">
        <title>Sequencing of the draft genome and assembly of Dethiobacter alkaliphilus AHT 1.</title>
        <authorList>
            <consortium name="US DOE Joint Genome Institute (JGI-PGF)"/>
            <person name="Lucas S."/>
            <person name="Copeland A."/>
            <person name="Lapidus A."/>
            <person name="Glavina del Rio T."/>
            <person name="Dalin E."/>
            <person name="Tice H."/>
            <person name="Bruce D."/>
            <person name="Goodwin L."/>
            <person name="Pitluck S."/>
            <person name="Larimer F."/>
            <person name="Land M.L."/>
            <person name="Hauser L."/>
            <person name="Muyzer G."/>
        </authorList>
    </citation>
    <scope>NUCLEOTIDE SEQUENCE [LARGE SCALE GENOMIC DNA]</scope>
    <source>
        <strain evidence="1 2">AHT 1</strain>
    </source>
</reference>
<dbReference type="Proteomes" id="UP000006443">
    <property type="component" value="Unassembled WGS sequence"/>
</dbReference>
<name>C0GHK2_DETAL</name>
<dbReference type="RefSeq" id="WP_008516997.1">
    <property type="nucleotide sequence ID" value="NZ_ACJM01000009.1"/>
</dbReference>
<dbReference type="STRING" id="555088.DealDRAFT_1961"/>
<dbReference type="EMBL" id="ACJM01000009">
    <property type="protein sequence ID" value="EEG77208.1"/>
    <property type="molecule type" value="Genomic_DNA"/>
</dbReference>
<sequence length="150" mass="16801">MERLKKAPGEVFTYTFTGDADALGLTEETVTCQEPLEIRFDAVYQDGKINLTGSLHTNVIVCCSRCVDTFTCPLDGHLEEELPVDNQSELDVTELVKEMYIISLPLKPLCREACKGLCPTCGKNRNEKECACSEDEIDHRLADLKKLLEE</sequence>
<gene>
    <name evidence="1" type="ORF">DealDRAFT_1961</name>
</gene>
<keyword evidence="2" id="KW-1185">Reference proteome</keyword>
<accession>C0GHK2</accession>
<dbReference type="Pfam" id="PF02620">
    <property type="entry name" value="YceD"/>
    <property type="match status" value="1"/>
</dbReference>
<proteinExistence type="predicted"/>
<dbReference type="AlphaFoldDB" id="C0GHK2"/>
<protein>
    <recommendedName>
        <fullName evidence="3">DUF177 domain-containing protein</fullName>
    </recommendedName>
</protein>
<dbReference type="eggNOG" id="COG1399">
    <property type="taxonomic scope" value="Bacteria"/>
</dbReference>
<dbReference type="PANTHER" id="PTHR34374:SF1">
    <property type="entry name" value="LARGE RIBOSOMAL RNA SUBUNIT ACCUMULATION PROTEIN YCED HOMOLOG 1, CHLOROPLASTIC"/>
    <property type="match status" value="1"/>
</dbReference>
<dbReference type="PANTHER" id="PTHR34374">
    <property type="entry name" value="LARGE RIBOSOMAL RNA SUBUNIT ACCUMULATION PROTEIN YCED HOMOLOG 1, CHLOROPLASTIC"/>
    <property type="match status" value="1"/>
</dbReference>
<dbReference type="InterPro" id="IPR003772">
    <property type="entry name" value="YceD"/>
</dbReference>
<evidence type="ECO:0008006" key="3">
    <source>
        <dbReference type="Google" id="ProtNLM"/>
    </source>
</evidence>
<evidence type="ECO:0000313" key="2">
    <source>
        <dbReference type="Proteomes" id="UP000006443"/>
    </source>
</evidence>